<accession>A0ABS5C206</accession>
<gene>
    <name evidence="4" type="ORF">J8F10_32660</name>
</gene>
<dbReference type="RefSeq" id="WP_210660971.1">
    <property type="nucleotide sequence ID" value="NZ_JAGKQQ010000001.1"/>
</dbReference>
<organism evidence="4 5">
    <name type="scientific">Gemmata palustris</name>
    <dbReference type="NCBI Taxonomy" id="2822762"/>
    <lineage>
        <taxon>Bacteria</taxon>
        <taxon>Pseudomonadati</taxon>
        <taxon>Planctomycetota</taxon>
        <taxon>Planctomycetia</taxon>
        <taxon>Gemmatales</taxon>
        <taxon>Gemmataceae</taxon>
        <taxon>Gemmata</taxon>
    </lineage>
</organism>
<keyword evidence="2" id="KW-0812">Transmembrane</keyword>
<dbReference type="PANTHER" id="PTHR30093">
    <property type="entry name" value="GENERAL SECRETION PATHWAY PROTEIN G"/>
    <property type="match status" value="1"/>
</dbReference>
<evidence type="ECO:0000256" key="1">
    <source>
        <dbReference type="SAM" id="MobiDB-lite"/>
    </source>
</evidence>
<dbReference type="InterPro" id="IPR011453">
    <property type="entry name" value="DUF1559"/>
</dbReference>
<feature type="domain" description="DUF1559" evidence="3">
    <location>
        <begin position="149"/>
        <end position="286"/>
    </location>
</feature>
<dbReference type="PANTHER" id="PTHR30093:SF2">
    <property type="entry name" value="TYPE II SECRETION SYSTEM PROTEIN H"/>
    <property type="match status" value="1"/>
</dbReference>
<protein>
    <submittedName>
        <fullName evidence="4">DUF1559 domain-containing protein</fullName>
    </submittedName>
</protein>
<proteinExistence type="predicted"/>
<evidence type="ECO:0000256" key="2">
    <source>
        <dbReference type="SAM" id="Phobius"/>
    </source>
</evidence>
<comment type="caution">
    <text evidence="4">The sequence shown here is derived from an EMBL/GenBank/DDBJ whole genome shotgun (WGS) entry which is preliminary data.</text>
</comment>
<dbReference type="Pfam" id="PF07596">
    <property type="entry name" value="SBP_bac_10"/>
    <property type="match status" value="1"/>
</dbReference>
<dbReference type="SUPFAM" id="SSF54523">
    <property type="entry name" value="Pili subunits"/>
    <property type="match status" value="1"/>
</dbReference>
<keyword evidence="2" id="KW-1133">Transmembrane helix</keyword>
<dbReference type="InterPro" id="IPR045584">
    <property type="entry name" value="Pilin-like"/>
</dbReference>
<evidence type="ECO:0000313" key="4">
    <source>
        <dbReference type="EMBL" id="MBP3960006.1"/>
    </source>
</evidence>
<feature type="transmembrane region" description="Helical" evidence="2">
    <location>
        <begin position="120"/>
        <end position="148"/>
    </location>
</feature>
<keyword evidence="2" id="KW-0472">Membrane</keyword>
<feature type="compositionally biased region" description="Basic and acidic residues" evidence="1">
    <location>
        <begin position="7"/>
        <end position="32"/>
    </location>
</feature>
<dbReference type="Proteomes" id="UP000676565">
    <property type="component" value="Unassembled WGS sequence"/>
</dbReference>
<evidence type="ECO:0000259" key="3">
    <source>
        <dbReference type="Pfam" id="PF07596"/>
    </source>
</evidence>
<sequence>MPTNDDDPPRNRPWDNKGHGDDGDDRPRRRRDEEEDNDDRPRRRPRGDDADDYDDDRPRRRPRDADDYDDDRPRKRPAQSSGLAIAGLILSVLGFCTCGIAALPGVICSAIALGKPVGRGIAVTGLVVGLLGMLVGAGIGAGLMLPAVQKVREAAARQKSSNNMKQIGLALHNQESTNRTMSAPYATDNRGQVNRDLSWRVGILPYIEQDSVYLQFDLSQAWNSPQNQRPANTVIGTYSSPLSTEPGSTKTPYRVFYGGGAMFNEDGKPVRITEITDGTSNTIMMVHAVEEVPWAEPRELLYNPNAPLPQLWANNQSVTQVLMADGSVRMVKKTVSEQTLRNAITRSDGQRLGADW</sequence>
<reference evidence="4 5" key="1">
    <citation type="submission" date="2021-04" db="EMBL/GenBank/DDBJ databases">
        <authorList>
            <person name="Ivanova A."/>
        </authorList>
    </citation>
    <scope>NUCLEOTIDE SEQUENCE [LARGE SCALE GENOMIC DNA]</scope>
    <source>
        <strain evidence="4 5">G18</strain>
    </source>
</reference>
<evidence type="ECO:0000313" key="5">
    <source>
        <dbReference type="Proteomes" id="UP000676565"/>
    </source>
</evidence>
<feature type="region of interest" description="Disordered" evidence="1">
    <location>
        <begin position="1"/>
        <end position="80"/>
    </location>
</feature>
<feature type="transmembrane region" description="Helical" evidence="2">
    <location>
        <begin position="82"/>
        <end position="114"/>
    </location>
</feature>
<dbReference type="EMBL" id="JAGKQQ010000001">
    <property type="protein sequence ID" value="MBP3960006.1"/>
    <property type="molecule type" value="Genomic_DNA"/>
</dbReference>
<keyword evidence="5" id="KW-1185">Reference proteome</keyword>
<name>A0ABS5C206_9BACT</name>